<feature type="transmembrane region" description="Helical" evidence="7">
    <location>
        <begin position="214"/>
        <end position="233"/>
    </location>
</feature>
<evidence type="ECO:0000256" key="1">
    <source>
        <dbReference type="ARBA" id="ARBA00004141"/>
    </source>
</evidence>
<feature type="transmembrane region" description="Helical" evidence="7">
    <location>
        <begin position="55"/>
        <end position="76"/>
    </location>
</feature>
<keyword evidence="3 7" id="KW-0812">Transmembrane</keyword>
<feature type="transmembrane region" description="Helical" evidence="7">
    <location>
        <begin position="312"/>
        <end position="331"/>
    </location>
</feature>
<comment type="caution">
    <text evidence="8">The sequence shown here is derived from an EMBL/GenBank/DDBJ whole genome shotgun (WGS) entry which is preliminary data.</text>
</comment>
<dbReference type="EMBL" id="CAUYUE010000009">
    <property type="protein sequence ID" value="CAK0783913.1"/>
    <property type="molecule type" value="Genomic_DNA"/>
</dbReference>
<feature type="transmembrane region" description="Helical" evidence="7">
    <location>
        <begin position="96"/>
        <end position="114"/>
    </location>
</feature>
<dbReference type="AlphaFoldDB" id="A0AAV1IDE4"/>
<protein>
    <recommendedName>
        <fullName evidence="10">Amino acid transporter</fullName>
    </recommendedName>
</protein>
<feature type="transmembrane region" description="Helical" evidence="7">
    <location>
        <begin position="424"/>
        <end position="447"/>
    </location>
</feature>
<keyword evidence="9" id="KW-1185">Reference proteome</keyword>
<gene>
    <name evidence="8" type="ORF">CVIRNUC_007113</name>
</gene>
<dbReference type="InterPro" id="IPR002293">
    <property type="entry name" value="AA/rel_permease1"/>
</dbReference>
<feature type="transmembrane region" description="Helical" evidence="7">
    <location>
        <begin position="16"/>
        <end position="43"/>
    </location>
</feature>
<dbReference type="GO" id="GO:0016020">
    <property type="term" value="C:membrane"/>
    <property type="evidence" value="ECO:0007669"/>
    <property type="project" value="UniProtKB-SubCell"/>
</dbReference>
<dbReference type="Gene3D" id="1.20.1740.10">
    <property type="entry name" value="Amino acid/polyamine transporter I"/>
    <property type="match status" value="1"/>
</dbReference>
<dbReference type="PANTHER" id="PTHR45649:SF26">
    <property type="entry name" value="OS04G0435100 PROTEIN"/>
    <property type="match status" value="1"/>
</dbReference>
<dbReference type="GO" id="GO:0022857">
    <property type="term" value="F:transmembrane transporter activity"/>
    <property type="evidence" value="ECO:0007669"/>
    <property type="project" value="InterPro"/>
</dbReference>
<dbReference type="PANTHER" id="PTHR45649">
    <property type="entry name" value="AMINO-ACID PERMEASE BAT1"/>
    <property type="match status" value="1"/>
</dbReference>
<evidence type="ECO:0000313" key="8">
    <source>
        <dbReference type="EMBL" id="CAK0783913.1"/>
    </source>
</evidence>
<keyword evidence="2" id="KW-0813">Transport</keyword>
<keyword evidence="5 7" id="KW-0472">Membrane</keyword>
<dbReference type="Proteomes" id="UP001314263">
    <property type="component" value="Unassembled WGS sequence"/>
</dbReference>
<feature type="transmembrane region" description="Helical" evidence="7">
    <location>
        <begin position="459"/>
        <end position="479"/>
    </location>
</feature>
<name>A0AAV1IDE4_9CHLO</name>
<evidence type="ECO:0008006" key="10">
    <source>
        <dbReference type="Google" id="ProtNLM"/>
    </source>
</evidence>
<feature type="transmembrane region" description="Helical" evidence="7">
    <location>
        <begin position="364"/>
        <end position="383"/>
    </location>
</feature>
<evidence type="ECO:0000256" key="6">
    <source>
        <dbReference type="SAM" id="MobiDB-lite"/>
    </source>
</evidence>
<feature type="transmembrane region" description="Helical" evidence="7">
    <location>
        <begin position="389"/>
        <end position="412"/>
    </location>
</feature>
<evidence type="ECO:0000256" key="2">
    <source>
        <dbReference type="ARBA" id="ARBA00022448"/>
    </source>
</evidence>
<evidence type="ECO:0000256" key="3">
    <source>
        <dbReference type="ARBA" id="ARBA00022692"/>
    </source>
</evidence>
<evidence type="ECO:0000256" key="7">
    <source>
        <dbReference type="SAM" id="Phobius"/>
    </source>
</evidence>
<organism evidence="8 9">
    <name type="scientific">Coccomyxa viridis</name>
    <dbReference type="NCBI Taxonomy" id="1274662"/>
    <lineage>
        <taxon>Eukaryota</taxon>
        <taxon>Viridiplantae</taxon>
        <taxon>Chlorophyta</taxon>
        <taxon>core chlorophytes</taxon>
        <taxon>Trebouxiophyceae</taxon>
        <taxon>Trebouxiophyceae incertae sedis</taxon>
        <taxon>Coccomyxaceae</taxon>
        <taxon>Coccomyxa</taxon>
    </lineage>
</organism>
<keyword evidence="4 7" id="KW-1133">Transmembrane helix</keyword>
<feature type="compositionally biased region" description="Pro residues" evidence="6">
    <location>
        <begin position="626"/>
        <end position="637"/>
    </location>
</feature>
<dbReference type="Pfam" id="PF13520">
    <property type="entry name" value="AA_permease_2"/>
    <property type="match status" value="1"/>
</dbReference>
<accession>A0AAV1IDE4</accession>
<proteinExistence type="predicted"/>
<evidence type="ECO:0000313" key="9">
    <source>
        <dbReference type="Proteomes" id="UP001314263"/>
    </source>
</evidence>
<feature type="transmembrane region" description="Helical" evidence="7">
    <location>
        <begin position="169"/>
        <end position="194"/>
    </location>
</feature>
<evidence type="ECO:0000256" key="5">
    <source>
        <dbReference type="ARBA" id="ARBA00023136"/>
    </source>
</evidence>
<sequence>MTLHVRGTDMEYRKEFGFLSSFCSSFALMSYTTGITGAFSLAYNDGGPVMVWSNWVLASVMNIAVALGLAEIVSAMPVAGGPYYWCMELTDNDPHWAILGWVTGWLNVLGQFATTAFAADILAAHIASMFLIGNGHVFSNVEMLLAYAVILVLAGCLCSVSTRGAKWSFLISGAFLLLGGVGASIALLVVAPTLQPTSWAVRQYNADDLSVSNLPSLAYMYLLGMLMGQATYIGYEAPTQFAEETRNASRNIPWAIVLSVVATSLCGGLHIASLLFSVQDVSAWENGNSGGYLVAQVYHDVFQARYGSPTGGVILMLIPAVTMLCSTTISLSTNSRVLRAMAGDKGVPLSKVFRALNEHTRTPVNAVWAMAALAFLLGLPLLYSTSVFSAIASISSVGLYLSYGVPILLRIYKGREFCHGPFSLGGWYLPIGVIAIAWVLLSTIAFMLPTAYPCSYENFNYASVTVGVAVLVVCLAWYFPRYGARHAFRGGVRQVDYIRSGRVPSCEDTARGRRKSLAARPSLDEGKALNPNFELQRSLSESKLTLLDLLAEHQAKAAPRAPSQRAARPYEHTHYIARISAARGLTAEGVEMQGGNTESRSARLPDAPAGDAHQQAARIGALPRQSPLPPRPGVPHA</sequence>
<reference evidence="8 9" key="1">
    <citation type="submission" date="2023-10" db="EMBL/GenBank/DDBJ databases">
        <authorList>
            <person name="Maclean D."/>
            <person name="Macfadyen A."/>
        </authorList>
    </citation>
    <scope>NUCLEOTIDE SEQUENCE [LARGE SCALE GENOMIC DNA]</scope>
</reference>
<comment type="subcellular location">
    <subcellularLocation>
        <location evidence="1">Membrane</location>
        <topology evidence="1">Multi-pass membrane protein</topology>
    </subcellularLocation>
</comment>
<feature type="transmembrane region" description="Helical" evidence="7">
    <location>
        <begin position="254"/>
        <end position="276"/>
    </location>
</feature>
<feature type="region of interest" description="Disordered" evidence="6">
    <location>
        <begin position="591"/>
        <end position="637"/>
    </location>
</feature>
<evidence type="ECO:0000256" key="4">
    <source>
        <dbReference type="ARBA" id="ARBA00022989"/>
    </source>
</evidence>
<feature type="transmembrane region" description="Helical" evidence="7">
    <location>
        <begin position="144"/>
        <end position="162"/>
    </location>
</feature>